<dbReference type="EMBL" id="CP042476">
    <property type="protein sequence ID" value="QED36511.1"/>
    <property type="molecule type" value="Genomic_DNA"/>
</dbReference>
<feature type="transmembrane region" description="Helical" evidence="7">
    <location>
        <begin position="223"/>
        <end position="244"/>
    </location>
</feature>
<dbReference type="PANTHER" id="PTHR30250">
    <property type="entry name" value="PST FAMILY PREDICTED COLANIC ACID TRANSPORTER"/>
    <property type="match status" value="1"/>
</dbReference>
<evidence type="ECO:0000256" key="6">
    <source>
        <dbReference type="ARBA" id="ARBA00023136"/>
    </source>
</evidence>
<feature type="transmembrane region" description="Helical" evidence="7">
    <location>
        <begin position="80"/>
        <end position="99"/>
    </location>
</feature>
<feature type="transmembrane region" description="Helical" evidence="7">
    <location>
        <begin position="12"/>
        <end position="35"/>
    </location>
</feature>
<feature type="transmembrane region" description="Helical" evidence="7">
    <location>
        <begin position="363"/>
        <end position="396"/>
    </location>
</feature>
<feature type="transmembrane region" description="Helical" evidence="7">
    <location>
        <begin position="41"/>
        <end position="59"/>
    </location>
</feature>
<protein>
    <submittedName>
        <fullName evidence="8">Lipopolysaccharide biosynthesis protein</fullName>
    </submittedName>
</protein>
<keyword evidence="6 7" id="KW-0472">Membrane</keyword>
<comment type="subcellular location">
    <subcellularLocation>
        <location evidence="1">Cell membrane</location>
        <topology evidence="1">Multi-pass membrane protein</topology>
    </subcellularLocation>
</comment>
<feature type="transmembrane region" description="Helical" evidence="7">
    <location>
        <begin position="105"/>
        <end position="130"/>
    </location>
</feature>
<feature type="transmembrane region" description="Helical" evidence="7">
    <location>
        <begin position="151"/>
        <end position="173"/>
    </location>
</feature>
<feature type="transmembrane region" description="Helical" evidence="7">
    <location>
        <begin position="417"/>
        <end position="435"/>
    </location>
</feature>
<accession>A0A5B8YG04</accession>
<evidence type="ECO:0000256" key="4">
    <source>
        <dbReference type="ARBA" id="ARBA00022692"/>
    </source>
</evidence>
<dbReference type="PANTHER" id="PTHR30250:SF10">
    <property type="entry name" value="LIPOPOLYSACCHARIDE BIOSYNTHESIS PROTEIN WZXC"/>
    <property type="match status" value="1"/>
</dbReference>
<evidence type="ECO:0000256" key="7">
    <source>
        <dbReference type="SAM" id="Phobius"/>
    </source>
</evidence>
<dbReference type="CDD" id="cd13127">
    <property type="entry name" value="MATE_tuaB_like"/>
    <property type="match status" value="1"/>
</dbReference>
<keyword evidence="9" id="KW-1185">Reference proteome</keyword>
<dbReference type="RefSeq" id="WP_146830390.1">
    <property type="nucleotide sequence ID" value="NZ_CP042476.1"/>
</dbReference>
<evidence type="ECO:0000313" key="9">
    <source>
        <dbReference type="Proteomes" id="UP000321954"/>
    </source>
</evidence>
<dbReference type="OrthoDB" id="9770347at2"/>
<proteinExistence type="inferred from homology"/>
<gene>
    <name evidence="8" type="ORF">FK178_01735</name>
</gene>
<evidence type="ECO:0000256" key="1">
    <source>
        <dbReference type="ARBA" id="ARBA00004651"/>
    </source>
</evidence>
<evidence type="ECO:0000256" key="3">
    <source>
        <dbReference type="ARBA" id="ARBA00022475"/>
    </source>
</evidence>
<dbReference type="KEGG" id="anp:FK178_01735"/>
<reference evidence="8 9" key="1">
    <citation type="submission" date="2019-08" db="EMBL/GenBank/DDBJ databases">
        <title>Antarcticibacterium arcticum sp. nov., a bacterium isolated from marine sediment of the Canadian Beaufort Sea.</title>
        <authorList>
            <person name="Lee Y.M."/>
            <person name="Baek K."/>
            <person name="Lee D.-H."/>
            <person name="Shin S.C."/>
            <person name="Jin Y.K."/>
            <person name="Park Y."/>
        </authorList>
    </citation>
    <scope>NUCLEOTIDE SEQUENCE [LARGE SCALE GENOMIC DNA]</scope>
    <source>
        <strain evidence="8 9">PAMC 28998</strain>
    </source>
</reference>
<dbReference type="Pfam" id="PF13440">
    <property type="entry name" value="Polysacc_synt_3"/>
    <property type="match status" value="1"/>
</dbReference>
<keyword evidence="3" id="KW-1003">Cell membrane</keyword>
<feature type="transmembrane region" description="Helical" evidence="7">
    <location>
        <begin position="287"/>
        <end position="306"/>
    </location>
</feature>
<dbReference type="InterPro" id="IPR050833">
    <property type="entry name" value="Poly_Biosynth_Transport"/>
</dbReference>
<evidence type="ECO:0000256" key="2">
    <source>
        <dbReference type="ARBA" id="ARBA00007430"/>
    </source>
</evidence>
<dbReference type="AlphaFoldDB" id="A0A5B8YG04"/>
<keyword evidence="5 7" id="KW-1133">Transmembrane helix</keyword>
<keyword evidence="4 7" id="KW-0812">Transmembrane</keyword>
<dbReference type="GO" id="GO:0005886">
    <property type="term" value="C:plasma membrane"/>
    <property type="evidence" value="ECO:0007669"/>
    <property type="project" value="UniProtKB-SubCell"/>
</dbReference>
<comment type="similarity">
    <text evidence="2">Belongs to the polysaccharide synthase family.</text>
</comment>
<evidence type="ECO:0000256" key="5">
    <source>
        <dbReference type="ARBA" id="ARBA00022989"/>
    </source>
</evidence>
<dbReference type="Proteomes" id="UP000321954">
    <property type="component" value="Chromosome"/>
</dbReference>
<evidence type="ECO:0000313" key="8">
    <source>
        <dbReference type="EMBL" id="QED36511.1"/>
    </source>
</evidence>
<sequence>MSLRNQATAGIFWTFAQQFGQQIVLFFVSTILARLLLPEEFGYIGMIAIFVSVGTSLLKGGLTHSLIRSKDLEEDDYSTVFYYNLAASILIYILIYFAAPYVSGFYGYPILTPIIRWYCLSFILFAFSAVQEAKLTKEMNFKIQTIISIPSVIIGGIVGIGLAYSGYGVWSIVWNQLITALVRSIQLWIYSKWAPGLIFNFLKFKEHLKFGYKITLSSLLENIFNNLYVIIIGKYFSAGQVGFYTRADTMKNLPVNNITLALNKVTFPLFAEIQHDNERLKRVYKQLMKMSVYVVAPLMIFLIIMAEPVFRFLFTEKWLPAVPYFQILCISGILYPIQGYNANVLLVKGKSDTHLKLTVFNKILLVIGILIGIQFGIIGLLYAQVFLSVVTFFIYAHHTDKVIGYSSFQQVIDILPIILLSLLPGILVYLINLNLEEEPDWLRIITGAGGGIILYIGISYILKIKSYNDIIDIVFKKQKIGISKD</sequence>
<organism evidence="8 9">
    <name type="scientific">Antarcticibacterium arcticum</name>
    <dbReference type="NCBI Taxonomy" id="2585771"/>
    <lineage>
        <taxon>Bacteria</taxon>
        <taxon>Pseudomonadati</taxon>
        <taxon>Bacteroidota</taxon>
        <taxon>Flavobacteriia</taxon>
        <taxon>Flavobacteriales</taxon>
        <taxon>Flavobacteriaceae</taxon>
        <taxon>Antarcticibacterium</taxon>
    </lineage>
</organism>
<name>A0A5B8YG04_9FLAO</name>
<feature type="transmembrane region" description="Helical" evidence="7">
    <location>
        <begin position="318"/>
        <end position="337"/>
    </location>
</feature>
<feature type="transmembrane region" description="Helical" evidence="7">
    <location>
        <begin position="441"/>
        <end position="462"/>
    </location>
</feature>